<dbReference type="InterPro" id="IPR055357">
    <property type="entry name" value="LRR_At1g61320_AtMIF1"/>
</dbReference>
<dbReference type="Gene3D" id="3.80.10.10">
    <property type="entry name" value="Ribonuclease Inhibitor"/>
    <property type="match status" value="1"/>
</dbReference>
<reference evidence="3" key="1">
    <citation type="journal article" date="2023" name="GigaByte">
        <title>Genome assembly of the bearded iris, Iris pallida Lam.</title>
        <authorList>
            <person name="Bruccoleri R.E."/>
            <person name="Oakeley E.J."/>
            <person name="Faust A.M.E."/>
            <person name="Altorfer M."/>
            <person name="Dessus-Babus S."/>
            <person name="Burckhardt D."/>
            <person name="Oertli M."/>
            <person name="Naumann U."/>
            <person name="Petersen F."/>
            <person name="Wong J."/>
        </authorList>
    </citation>
    <scope>NUCLEOTIDE SEQUENCE</scope>
    <source>
        <strain evidence="3">GSM-AAB239-AS_SAM_17_03QT</strain>
    </source>
</reference>
<dbReference type="CDD" id="cd22160">
    <property type="entry name" value="F-box_AtFBL13-like"/>
    <property type="match status" value="1"/>
</dbReference>
<dbReference type="Pfam" id="PF23622">
    <property type="entry name" value="LRR_At1g61320_AtMIF1"/>
    <property type="match status" value="1"/>
</dbReference>
<sequence>MVSKANDDNGYGEILNPGKKERIQEPVDRISSLHDTIIHHILSFVPTTEAARTCLLAKRWRNVWTETPFLDFDDREFAGREHAFANFVDSVHASHKATNIQRYRLSVQHPNGATLVKWVRFAVLKNAKELHISCSGGGLAFEMPCYESLRDLRLHLEQGVLEMPTNGRFSSLEALSLSSVDFGDTIFCVTSPQFPRIRSLKLKDCVQMNLLTVNCPLLEEMEIKRCYGLDWLIVHAERLHSLSVHDSFPYGSTSVEILAPRLQTFKWLDYIVGNFNIGNFTSLRDAQISLVMDSGLEDTELYVKNAKNFLNHLSCAESLEVEMASFWGLSIQKKLLEGLSTTHNLKHLTILVGQDDYVFPGISHLFKSCPNLNTLSIQIYDEKIRGLHLGHPEASALDEGKDWKYQHQPLDQLLEANMCGFKGRGHEIKFVEFLLKNAVVLKRMTIFFPTETSRTTLGRSKKDQIIRRVMELEKTSPKVIVTFH</sequence>
<name>A0AAX6IJJ3_IRIPA</name>
<feature type="domain" description="At1g61320/AtMIF1 LRR" evidence="2">
    <location>
        <begin position="96"/>
        <end position="463"/>
    </location>
</feature>
<dbReference type="Proteomes" id="UP001140949">
    <property type="component" value="Unassembled WGS sequence"/>
</dbReference>
<evidence type="ECO:0000259" key="1">
    <source>
        <dbReference type="Pfam" id="PF00646"/>
    </source>
</evidence>
<evidence type="ECO:0000313" key="3">
    <source>
        <dbReference type="EMBL" id="KAJ6853392.1"/>
    </source>
</evidence>
<comment type="caution">
    <text evidence="3">The sequence shown here is derived from an EMBL/GenBank/DDBJ whole genome shotgun (WGS) entry which is preliminary data.</text>
</comment>
<dbReference type="PANTHER" id="PTHR31900">
    <property type="entry name" value="F-BOX/RNI SUPERFAMILY PROTEIN-RELATED"/>
    <property type="match status" value="1"/>
</dbReference>
<evidence type="ECO:0000313" key="4">
    <source>
        <dbReference type="Proteomes" id="UP001140949"/>
    </source>
</evidence>
<dbReference type="Pfam" id="PF00646">
    <property type="entry name" value="F-box"/>
    <property type="match status" value="1"/>
</dbReference>
<feature type="domain" description="F-box" evidence="1">
    <location>
        <begin position="30"/>
        <end position="69"/>
    </location>
</feature>
<proteinExistence type="predicted"/>
<keyword evidence="4" id="KW-1185">Reference proteome</keyword>
<dbReference type="InterPro" id="IPR032675">
    <property type="entry name" value="LRR_dom_sf"/>
</dbReference>
<dbReference type="PANTHER" id="PTHR31900:SF34">
    <property type="entry name" value="EMB|CAB62440.1-RELATED"/>
    <property type="match status" value="1"/>
</dbReference>
<organism evidence="3 4">
    <name type="scientific">Iris pallida</name>
    <name type="common">Sweet iris</name>
    <dbReference type="NCBI Taxonomy" id="29817"/>
    <lineage>
        <taxon>Eukaryota</taxon>
        <taxon>Viridiplantae</taxon>
        <taxon>Streptophyta</taxon>
        <taxon>Embryophyta</taxon>
        <taxon>Tracheophyta</taxon>
        <taxon>Spermatophyta</taxon>
        <taxon>Magnoliopsida</taxon>
        <taxon>Liliopsida</taxon>
        <taxon>Asparagales</taxon>
        <taxon>Iridaceae</taxon>
        <taxon>Iridoideae</taxon>
        <taxon>Irideae</taxon>
        <taxon>Iris</taxon>
    </lineage>
</organism>
<protein>
    <recommendedName>
        <fullName evidence="5">F-box domain-containing protein</fullName>
    </recommendedName>
</protein>
<dbReference type="AlphaFoldDB" id="A0AAX6IJJ3"/>
<dbReference type="InterPro" id="IPR001810">
    <property type="entry name" value="F-box_dom"/>
</dbReference>
<dbReference type="InterPro" id="IPR053781">
    <property type="entry name" value="F-box_AtFBL13-like"/>
</dbReference>
<reference evidence="3" key="2">
    <citation type="submission" date="2023-04" db="EMBL/GenBank/DDBJ databases">
        <authorList>
            <person name="Bruccoleri R.E."/>
            <person name="Oakeley E.J."/>
            <person name="Faust A.-M."/>
            <person name="Dessus-Babus S."/>
            <person name="Altorfer M."/>
            <person name="Burckhardt D."/>
            <person name="Oertli M."/>
            <person name="Naumann U."/>
            <person name="Petersen F."/>
            <person name="Wong J."/>
        </authorList>
    </citation>
    <scope>NUCLEOTIDE SEQUENCE</scope>
    <source>
        <strain evidence="3">GSM-AAB239-AS_SAM_17_03QT</strain>
        <tissue evidence="3">Leaf</tissue>
    </source>
</reference>
<gene>
    <name evidence="3" type="ORF">M6B38_250065</name>
</gene>
<dbReference type="SUPFAM" id="SSF52047">
    <property type="entry name" value="RNI-like"/>
    <property type="match status" value="1"/>
</dbReference>
<evidence type="ECO:0000259" key="2">
    <source>
        <dbReference type="Pfam" id="PF23622"/>
    </source>
</evidence>
<dbReference type="InterPro" id="IPR036047">
    <property type="entry name" value="F-box-like_dom_sf"/>
</dbReference>
<dbReference type="InterPro" id="IPR050232">
    <property type="entry name" value="FBL13/AtMIF1-like"/>
</dbReference>
<evidence type="ECO:0008006" key="5">
    <source>
        <dbReference type="Google" id="ProtNLM"/>
    </source>
</evidence>
<accession>A0AAX6IJJ3</accession>
<dbReference type="SUPFAM" id="SSF81383">
    <property type="entry name" value="F-box domain"/>
    <property type="match status" value="1"/>
</dbReference>
<dbReference type="EMBL" id="JANAVB010000799">
    <property type="protein sequence ID" value="KAJ6853392.1"/>
    <property type="molecule type" value="Genomic_DNA"/>
</dbReference>